<dbReference type="OrthoDB" id="10285852at2759"/>
<feature type="compositionally biased region" description="Basic and acidic residues" evidence="1">
    <location>
        <begin position="798"/>
        <end position="815"/>
    </location>
</feature>
<feature type="region of interest" description="Disordered" evidence="1">
    <location>
        <begin position="271"/>
        <end position="307"/>
    </location>
</feature>
<evidence type="ECO:0000313" key="2">
    <source>
        <dbReference type="EMBL" id="KRH95082.1"/>
    </source>
</evidence>
<evidence type="ECO:0000313" key="3">
    <source>
        <dbReference type="Proteomes" id="UP000051530"/>
    </source>
</evidence>
<feature type="region of interest" description="Disordered" evidence="1">
    <location>
        <begin position="980"/>
        <end position="1000"/>
    </location>
</feature>
<feature type="region of interest" description="Disordered" evidence="1">
    <location>
        <begin position="611"/>
        <end position="687"/>
    </location>
</feature>
<feature type="compositionally biased region" description="Basic and acidic residues" evidence="1">
    <location>
        <begin position="990"/>
        <end position="1000"/>
    </location>
</feature>
<feature type="compositionally biased region" description="Basic and acidic residues" evidence="1">
    <location>
        <begin position="271"/>
        <end position="281"/>
    </location>
</feature>
<sequence length="1062" mass="121724">MASSTLHSQWIYNDLIDFIETTEIKKCKRAKYGQITDCLSRNKNTSSDTSKSSEMTDNSNSDTNLDTRPVNRSITIVLSDGTFFIVAVLTPTALTQYYEDFDTPIEEAKGAFITVKDYTFSFDPKRNQVFLRIKEFEYEANESEIHGSPTNVNNHSRIKEWIDWFSNYDEVVVEQCKLKTNIKSVLEEKSACLAMSGQIHSQDCEKCLISKKLMSKNSIKIIETKRPQSLDLINSKTKTSDKSEEISIQTTNLLADKENHETKGSQNIRIDEKTSQNKEQLEMAPSESKNLNEKQNDLLDQETPSSKTCLSLEEMIDETFDTKDVRKISKRHSAPLLELSSDIEEVSFYQKNQSAIEIDDQIIEISSSKNNSNVDITQSDMIEEVSRKKEKKKGRKSKSQIVNSDGSLEDLSYSQITNSEKKAVELEPVKSDDIKIEEEKRNDLDVVDVKKPQDEKIDVVKSVDMEFHKPVEQSEQQIGHSESEMDLEVYKKYIKEQFLTKEQKTEDSKGEKTSRNENLDKQAGRLGKNEEKNNLFEQKTKANEIADQIASLKVKETVEQIVNLDVKETVDQIASLKAKETVDQITSLKTKENVDQITRLDVKETVDQNTSLDLKETNDQQDKNLQTKKSVEQKASSLEHKSQEKTEQQTGDRPTFLKIERNPPSELEETPLMKSSTKPFPQNEPTVPVGELTVKEKETNTTTIHKSDYVAADFESSLTYPSDNFDDLPYIQSGDKKKSFNADEILKKFKGHILSLDEQLNSSKLNKSSIVLGDDFQYNLDESDPENNKVGSENFLSTDKEKNEPENKKDSDKGMMKNFNKGMNKATDQLENAQNSENIKRLRASSDDDSLDEKHSKIQDKNEKQLIAQYVNQAMHSPLNENIKTPYDRDLNLLNKQEINERFNLLKSLTDKYNRLRKELKETGIIKKRKKLVILIYNKRKYNYTIDIANCKGCQMRAIKLKVPLLHDPQKMLQKSANTADEIGNNPDDQPNRELNDLSSDQKNENLPLCTCNNAGALLLHSDYKPIDRVLSNQRTTLLKIRKTINNKTVYLSLQDHWHVDW</sequence>
<keyword evidence="3" id="KW-1185">Reference proteome</keyword>
<evidence type="ECO:0000256" key="1">
    <source>
        <dbReference type="SAM" id="MobiDB-lite"/>
    </source>
</evidence>
<comment type="caution">
    <text evidence="2">The sequence shown here is derived from an EMBL/GenBank/DDBJ whole genome shotgun (WGS) entry which is preliminary data.</text>
</comment>
<feature type="region of interest" description="Disordered" evidence="1">
    <location>
        <begin position="501"/>
        <end position="539"/>
    </location>
</feature>
<feature type="compositionally biased region" description="Basic and acidic residues" evidence="1">
    <location>
        <begin position="613"/>
        <end position="622"/>
    </location>
</feature>
<reference evidence="2 3" key="1">
    <citation type="submission" date="2015-07" db="EMBL/GenBank/DDBJ databases">
        <title>The genome of Pseudoloma neurophilia, a relevant intracellular parasite of the zebrafish.</title>
        <authorList>
            <person name="Ndikumana S."/>
            <person name="Pelin A."/>
            <person name="Sanders J."/>
            <person name="Corradi N."/>
        </authorList>
    </citation>
    <scope>NUCLEOTIDE SEQUENCE [LARGE SCALE GENOMIC DNA]</scope>
    <source>
        <strain evidence="2 3">MK1</strain>
    </source>
</reference>
<feature type="compositionally biased region" description="Polar residues" evidence="1">
    <location>
        <begin position="55"/>
        <end position="66"/>
    </location>
</feature>
<feature type="compositionally biased region" description="Polar residues" evidence="1">
    <location>
        <begin position="673"/>
        <end position="685"/>
    </location>
</feature>
<dbReference type="AlphaFoldDB" id="A0A0R0M0Y6"/>
<feature type="compositionally biased region" description="Basic and acidic residues" evidence="1">
    <location>
        <begin position="629"/>
        <end position="647"/>
    </location>
</feature>
<dbReference type="EMBL" id="LGUB01000007">
    <property type="protein sequence ID" value="KRH95082.1"/>
    <property type="molecule type" value="Genomic_DNA"/>
</dbReference>
<dbReference type="Proteomes" id="UP000051530">
    <property type="component" value="Unassembled WGS sequence"/>
</dbReference>
<name>A0A0R0M0Y6_9MICR</name>
<feature type="compositionally biased region" description="Low complexity" evidence="1">
    <location>
        <begin position="43"/>
        <end position="53"/>
    </location>
</feature>
<feature type="region of interest" description="Disordered" evidence="1">
    <location>
        <begin position="43"/>
        <end position="66"/>
    </location>
</feature>
<dbReference type="VEuPathDB" id="MicrosporidiaDB:M153_3200037973"/>
<protein>
    <submittedName>
        <fullName evidence="2">Uncharacterized protein</fullName>
    </submittedName>
</protein>
<feature type="region of interest" description="Disordered" evidence="1">
    <location>
        <begin position="780"/>
        <end position="820"/>
    </location>
</feature>
<organism evidence="2 3">
    <name type="scientific">Pseudoloma neurophilia</name>
    <dbReference type="NCBI Taxonomy" id="146866"/>
    <lineage>
        <taxon>Eukaryota</taxon>
        <taxon>Fungi</taxon>
        <taxon>Fungi incertae sedis</taxon>
        <taxon>Microsporidia</taxon>
        <taxon>Pseudoloma</taxon>
    </lineage>
</organism>
<proteinExistence type="predicted"/>
<accession>A0A0R0M0Y6</accession>
<gene>
    <name evidence="2" type="ORF">M153_3200037973</name>
</gene>